<gene>
    <name evidence="1" type="ORF">K4L44_04895</name>
</gene>
<evidence type="ECO:0000313" key="1">
    <source>
        <dbReference type="EMBL" id="QZE15173.1"/>
    </source>
</evidence>
<keyword evidence="2" id="KW-1185">Reference proteome</keyword>
<proteinExistence type="predicted"/>
<sequence>MNVNKIKLILLLFCSLFLYSFGRTKGKEIQVIYKQIGDVQLEMNVFYPENFDQSKSYPAIVFFSGGGWLGMNINQFRPQAQHFAKKGFICFTPKYRTAKHHGTGPTASLKDAKSAMRYIKGNADSLHVNTDHIIASGGSAGGHLAAACALIEGHNEETDDLSISTIPSALVLFNPVIDNSSDGYGYKRLGCDYKTFSPLHNIKKGAPPTLFLLGTKDHLIPVQTAELYQKKMTDVGAKCKVVLYKDQEHGFFNYKFKENYLKTINEMEEFLLELGYKQFEPSNLAIDTMVYI</sequence>
<name>A0AC61NI00_9BACT</name>
<keyword evidence="1" id="KW-0378">Hydrolase</keyword>
<dbReference type="EMBL" id="CP081303">
    <property type="protein sequence ID" value="QZE15173.1"/>
    <property type="molecule type" value="Genomic_DNA"/>
</dbReference>
<protein>
    <submittedName>
        <fullName evidence="1">Alpha/beta hydrolase</fullName>
    </submittedName>
</protein>
<accession>A0AC61NI00</accession>
<dbReference type="Proteomes" id="UP000826212">
    <property type="component" value="Chromosome"/>
</dbReference>
<organism evidence="1 2">
    <name type="scientific">Halosquirtibacter laminarini</name>
    <dbReference type="NCBI Taxonomy" id="3374600"/>
    <lineage>
        <taxon>Bacteria</taxon>
        <taxon>Pseudomonadati</taxon>
        <taxon>Bacteroidota</taxon>
        <taxon>Bacteroidia</taxon>
        <taxon>Marinilabiliales</taxon>
        <taxon>Prolixibacteraceae</taxon>
        <taxon>Halosquirtibacter</taxon>
    </lineage>
</organism>
<evidence type="ECO:0000313" key="2">
    <source>
        <dbReference type="Proteomes" id="UP000826212"/>
    </source>
</evidence>
<reference evidence="1" key="1">
    <citation type="submission" date="2021-08" db="EMBL/GenBank/DDBJ databases">
        <title>Novel anaerobic bacterium isolated from sea squirt in East Sea, Republic of Korea.</title>
        <authorList>
            <person name="Nguyen T.H."/>
            <person name="Li Z."/>
            <person name="Lee Y.-J."/>
            <person name="Ko J."/>
            <person name="Kim S.-G."/>
        </authorList>
    </citation>
    <scope>NUCLEOTIDE SEQUENCE</scope>
    <source>
        <strain evidence="1">KCTC 25031</strain>
    </source>
</reference>